<keyword evidence="2" id="KW-0472">Membrane</keyword>
<evidence type="ECO:0000313" key="3">
    <source>
        <dbReference type="EMBL" id="QBH97171.1"/>
    </source>
</evidence>
<keyword evidence="1" id="KW-0175">Coiled coil</keyword>
<name>A0A411WLQ0_9GAMM</name>
<dbReference type="AlphaFoldDB" id="A0A411WLQ0"/>
<evidence type="ECO:0000256" key="2">
    <source>
        <dbReference type="SAM" id="Phobius"/>
    </source>
</evidence>
<dbReference type="Pfam" id="PF03245">
    <property type="entry name" value="Phage_lysis"/>
    <property type="match status" value="1"/>
</dbReference>
<keyword evidence="2" id="KW-1133">Transmembrane helix</keyword>
<feature type="transmembrane region" description="Helical" evidence="2">
    <location>
        <begin position="6"/>
        <end position="25"/>
    </location>
</feature>
<sequence>MTGREIVIGLIAAALLSAAGYLFSIRISLLESDKRALTAELNTANSTIDEIQAQQNKAAELDKRATEKLHASESENNRLRNELATANRKLYIKAKCPATSTGSVGDDASVELTGASGQAVFDIRAGIIRDRAKIEYLQGYIKNVCLSQ</sequence>
<gene>
    <name evidence="3" type="ORF">EKN56_12665</name>
</gene>
<keyword evidence="2" id="KW-0812">Transmembrane</keyword>
<dbReference type="RefSeq" id="WP_130592109.1">
    <property type="nucleotide sequence ID" value="NZ_CP034752.1"/>
</dbReference>
<dbReference type="Proteomes" id="UP000293154">
    <property type="component" value="Chromosome"/>
</dbReference>
<evidence type="ECO:0000256" key="1">
    <source>
        <dbReference type="SAM" id="Coils"/>
    </source>
</evidence>
<dbReference type="KEGG" id="prag:EKN56_12665"/>
<dbReference type="GO" id="GO:0044659">
    <property type="term" value="P:viral release from host cell by cytolysis"/>
    <property type="evidence" value="ECO:0007669"/>
    <property type="project" value="InterPro"/>
</dbReference>
<dbReference type="EMBL" id="CP034752">
    <property type="protein sequence ID" value="QBH97171.1"/>
    <property type="molecule type" value="Genomic_DNA"/>
</dbReference>
<evidence type="ECO:0000313" key="4">
    <source>
        <dbReference type="Proteomes" id="UP000293154"/>
    </source>
</evidence>
<protein>
    <submittedName>
        <fullName evidence="3">Lysis protein</fullName>
    </submittedName>
</protein>
<organism evidence="3 4">
    <name type="scientific">Limnobaculum zhutongyuii</name>
    <dbReference type="NCBI Taxonomy" id="2498113"/>
    <lineage>
        <taxon>Bacteria</taxon>
        <taxon>Pseudomonadati</taxon>
        <taxon>Pseudomonadota</taxon>
        <taxon>Gammaproteobacteria</taxon>
        <taxon>Enterobacterales</taxon>
        <taxon>Budviciaceae</taxon>
        <taxon>Limnobaculum</taxon>
    </lineage>
</organism>
<proteinExistence type="predicted"/>
<feature type="coiled-coil region" evidence="1">
    <location>
        <begin position="27"/>
        <end position="89"/>
    </location>
</feature>
<dbReference type="OrthoDB" id="6466046at2"/>
<reference evidence="3 4" key="1">
    <citation type="submission" date="2019-03" db="EMBL/GenBank/DDBJ databases">
        <title>Pragia sp. nov. isolated from the gut tract of Carduelis flavirostris.</title>
        <authorList>
            <person name="Ge Y."/>
        </authorList>
    </citation>
    <scope>NUCLEOTIDE SEQUENCE [LARGE SCALE GENOMIC DNA]</scope>
    <source>
        <strain evidence="3 4">CF-458</strain>
    </source>
</reference>
<accession>A0A411WLQ0</accession>
<dbReference type="InterPro" id="IPR004929">
    <property type="entry name" value="I-spanin"/>
</dbReference>
<keyword evidence="4" id="KW-1185">Reference proteome</keyword>